<protein>
    <submittedName>
        <fullName evidence="1">Uncharacterized protein</fullName>
    </submittedName>
</protein>
<dbReference type="STRING" id="1161919.EPIR_2550"/>
<evidence type="ECO:0000313" key="2">
    <source>
        <dbReference type="Proteomes" id="UP000018217"/>
    </source>
</evidence>
<reference evidence="1 2" key="1">
    <citation type="journal article" date="2013" name="Syst. Appl. Microbiol.">
        <title>Phylogenetic position and virulence apparatus of the pear flower necrosis pathogen Erwinia piriflorinigrans CFBP 5888T as assessed by comparative genomics.</title>
        <authorList>
            <person name="Smits T.H."/>
            <person name="Rezzonico F."/>
            <person name="Lopez M.M."/>
            <person name="Blom J."/>
            <person name="Goesmann A."/>
            <person name="Frey J.E."/>
            <person name="Duffy B."/>
        </authorList>
    </citation>
    <scope>NUCLEOTIDE SEQUENCE [LARGE SCALE GENOMIC DNA]</scope>
    <source>
        <strain evidence="2">CFBP5888</strain>
    </source>
</reference>
<proteinExistence type="predicted"/>
<sequence length="74" mass="8633">MMHLKIDNLPAAICASKTELRRQLANYREVFAELDADMRRQIALSPRLLLAHLWSFPYDIDLFPSSRDARVFDV</sequence>
<gene>
    <name evidence="1" type="ORF">EPIR_2550</name>
</gene>
<evidence type="ECO:0000313" key="1">
    <source>
        <dbReference type="EMBL" id="CCG87913.1"/>
    </source>
</evidence>
<dbReference type="EMBL" id="CAHS01000015">
    <property type="protein sequence ID" value="CCG87913.1"/>
    <property type="molecule type" value="Genomic_DNA"/>
</dbReference>
<organism evidence="1 2">
    <name type="scientific">Erwinia piriflorinigrans CFBP 5888</name>
    <dbReference type="NCBI Taxonomy" id="1161919"/>
    <lineage>
        <taxon>Bacteria</taxon>
        <taxon>Pseudomonadati</taxon>
        <taxon>Pseudomonadota</taxon>
        <taxon>Gammaproteobacteria</taxon>
        <taxon>Enterobacterales</taxon>
        <taxon>Erwiniaceae</taxon>
        <taxon>Erwinia</taxon>
    </lineage>
</organism>
<dbReference type="RefSeq" id="WP_023655694.1">
    <property type="nucleotide sequence ID" value="NZ_CAHS01000015.1"/>
</dbReference>
<accession>V5ZAD5</accession>
<dbReference type="AlphaFoldDB" id="V5ZAD5"/>
<dbReference type="OrthoDB" id="5620327at2"/>
<comment type="caution">
    <text evidence="1">The sequence shown here is derived from an EMBL/GenBank/DDBJ whole genome shotgun (WGS) entry which is preliminary data.</text>
</comment>
<keyword evidence="2" id="KW-1185">Reference proteome</keyword>
<dbReference type="Proteomes" id="UP000018217">
    <property type="component" value="Unassembled WGS sequence"/>
</dbReference>
<name>V5ZAD5_9GAMM</name>